<dbReference type="InterPro" id="IPR011050">
    <property type="entry name" value="Pectin_lyase_fold/virulence"/>
</dbReference>
<proteinExistence type="predicted"/>
<evidence type="ECO:0000256" key="6">
    <source>
        <dbReference type="ARBA" id="ARBA00023136"/>
    </source>
</evidence>
<comment type="subcellular location">
    <subcellularLocation>
        <location evidence="1">Cell envelope</location>
    </subcellularLocation>
    <subcellularLocation>
        <location evidence="2">Cell outer membrane</location>
    </subcellularLocation>
    <subcellularLocation>
        <location evidence="3">Secreted</location>
    </subcellularLocation>
</comment>
<accession>A0A2U8E298</accession>
<evidence type="ECO:0000256" key="5">
    <source>
        <dbReference type="ARBA" id="ARBA00022729"/>
    </source>
</evidence>
<dbReference type="Proteomes" id="UP000244896">
    <property type="component" value="Chromosome"/>
</dbReference>
<dbReference type="SUPFAM" id="SSF51126">
    <property type="entry name" value="Pectin lyase-like"/>
    <property type="match status" value="2"/>
</dbReference>
<dbReference type="InterPro" id="IPR006315">
    <property type="entry name" value="OM_autotransptr_brl_dom"/>
</dbReference>
<evidence type="ECO:0000259" key="8">
    <source>
        <dbReference type="PROSITE" id="PS51208"/>
    </source>
</evidence>
<dbReference type="Pfam" id="PF02415">
    <property type="entry name" value="Chlam_PMP"/>
    <property type="match status" value="3"/>
</dbReference>
<feature type="domain" description="Autotransporter" evidence="8">
    <location>
        <begin position="1262"/>
        <end position="1438"/>
    </location>
</feature>
<dbReference type="PANTHER" id="PTHR35037:SF3">
    <property type="entry name" value="C-TERMINAL REGION OF AIDA-LIKE PROTEIN"/>
    <property type="match status" value="1"/>
</dbReference>
<sequence>MRHNPPSRQQPPPHRTSTAIARTHPIFMRQTSHRFVRFAAFARASLAAVAGLAFFLAAVPAFAADTVIWTPPSGTDASWAWDLSAENWTSASTGSSAKFADGDAVVFGVDADGTVTGTGYRVVISSSGVTTGASGTNPGMIIASGSWHFSGGAINDGSFLITGSSELTLASNSASGGQRDFLDQRFEVADNVDFAFRTEDNTVVTFSGSTSGTLAGGAFHTGSDSNLTFGVSGTYGGMYFLTNTTSAQGGAIATGGDFNAIVPASGSNNWINLVFIYNNAGQQGGAIYSEGNVSLGDVTGTNIRFTGTFYGNQSGAEGGAIFALKDADIKGSMTFVSNTAAASGGVIYAGGDVSLDGAMTFADNVSGSNGGVIYAGGDFNITTSTSTGTVAAISGTFINNTAKGEGGAIYAGGDVSLDGAMTFADNVSGSNGGVIYAGGDVTMSGSVTITGNTSGTGSLGGAIYTKGNLVMSGSESTITIYRNTISGSNAPQTSSAAYVGGTVTLSDYSTLMVDGGIVAQSFIVESSTIAISSNYGSGTLALTTIDSNGDVTGGAGKIRFDDTTLVAYYGSISATPDSAVEITGTFKVNATGTGAPAAFDTATKLDVDLVGAGELYKTGAGLLELTGSNTYTGPTTIDAGALIGNITDNSTLNIIGTGVYRSGSANRTIASLNGVGTIDMQGYDLTLVSGDFTGTIRNTVNVYKTSTNMAVLGTGTAGNIHIQEGSLAIGGNNQLKVTGTLVVAADTTLNLSITDTTALDVGELSTTTSSTINIAGYGNISSYDREATHTLVVSGTTIERNYALVVNNVSLDAVDESKFLVFTDVSTSGTDYENQIVLKSSLVWESTANQSAHGTFYVDSGTFTLASSLSDNDVSTAWYNGWDGKTLTKTGTGTLVLTGTNNIYTGQTIVEEGLLVSDVSSVIGGGTAGSLGIYVKPSGTMLHTGTLYGNVVNENVFIFENSISEDDSDEDEPNRSARPEIKGNILTSGTFIFNTAVDYTFSGSLAGDGVIVKTGTAEVTLDGGSTYSGTVQISKGTLISGAANNFDSIGAFNIETGATLDLGGYNQNIKNVMNHGVLRTGSSFPESGYIPSSVHITNFVGTTTNAVTGTIFVRSDYNSGIADKLILSGTLDGEYVVKAINIDKVTPDKTRKSLVIIELDEGNYTISNTLTFSGTTEVGMGRLMVRQGVGGLLTPENPNVWYLAATDELSNLGDAVLSTASVAGLEWHYQLDSVRQRMGDLRQEALMAPPEKRQSPLAYTTVTSKGGNMWLRANAYNLEADISVATDPFDETVAGIASGYDKTFRWEDNQYLLGAYAVISNVDRDFDIRGDGETNSVGLGFYFSYLKDNGWYGDTSLLITRNSNKIHARALDGQQTSVEYNNAAWGLSQEVGKVIRFKNSGWWVEPSAQLSIAVINGKTYNTIPTSRSLATPTRWRSR</sequence>
<dbReference type="KEGG" id="elut:CKA38_06800"/>
<evidence type="ECO:0000256" key="4">
    <source>
        <dbReference type="ARBA" id="ARBA00022525"/>
    </source>
</evidence>
<protein>
    <recommendedName>
        <fullName evidence="8">Autotransporter domain-containing protein</fullName>
    </recommendedName>
</protein>
<evidence type="ECO:0000256" key="2">
    <source>
        <dbReference type="ARBA" id="ARBA00004442"/>
    </source>
</evidence>
<reference evidence="9 10" key="1">
    <citation type="journal article" date="2018" name="Syst. Appl. Microbiol.">
        <title>Ereboglobus luteus gen. nov. sp. nov. from cockroach guts, and new insights into the oxygen relationship of the genera Opitutus and Didymococcus (Verrucomicrobia: Opitutaceae).</title>
        <authorList>
            <person name="Tegtmeier D."/>
            <person name="Belitz A."/>
            <person name="Radek R."/>
            <person name="Heimerl T."/>
            <person name="Brune A."/>
        </authorList>
    </citation>
    <scope>NUCLEOTIDE SEQUENCE [LARGE SCALE GENOMIC DNA]</scope>
    <source>
        <strain evidence="9 10">Ho45</strain>
    </source>
</reference>
<dbReference type="GO" id="GO:0009279">
    <property type="term" value="C:cell outer membrane"/>
    <property type="evidence" value="ECO:0007669"/>
    <property type="project" value="UniProtKB-SubCell"/>
</dbReference>
<dbReference type="NCBIfam" id="TIGR02601">
    <property type="entry name" value="autotrns_rpt"/>
    <property type="match status" value="3"/>
</dbReference>
<dbReference type="NCBIfam" id="TIGR01414">
    <property type="entry name" value="autotrans_barl"/>
    <property type="match status" value="1"/>
</dbReference>
<dbReference type="SUPFAM" id="SSF103515">
    <property type="entry name" value="Autotransporter"/>
    <property type="match status" value="1"/>
</dbReference>
<dbReference type="OrthoDB" id="200413at2"/>
<dbReference type="EMBL" id="CP023004">
    <property type="protein sequence ID" value="AWI08993.1"/>
    <property type="molecule type" value="Genomic_DNA"/>
</dbReference>
<keyword evidence="6" id="KW-0472">Membrane</keyword>
<keyword evidence="5" id="KW-0732">Signal</keyword>
<dbReference type="GO" id="GO:0005576">
    <property type="term" value="C:extracellular region"/>
    <property type="evidence" value="ECO:0007669"/>
    <property type="project" value="UniProtKB-SubCell"/>
</dbReference>
<dbReference type="InterPro" id="IPR051551">
    <property type="entry name" value="Autotransporter_adhesion"/>
</dbReference>
<dbReference type="Pfam" id="PF12951">
    <property type="entry name" value="PATR"/>
    <property type="match status" value="3"/>
</dbReference>
<keyword evidence="7" id="KW-0998">Cell outer membrane</keyword>
<keyword evidence="10" id="KW-1185">Reference proteome</keyword>
<dbReference type="NCBIfam" id="TIGR01376">
    <property type="entry name" value="POMP_repeat"/>
    <property type="match status" value="6"/>
</dbReference>
<evidence type="ECO:0000313" key="9">
    <source>
        <dbReference type="EMBL" id="AWI08993.1"/>
    </source>
</evidence>
<dbReference type="PANTHER" id="PTHR35037">
    <property type="entry name" value="C-TERMINAL REGION OF AIDA-LIKE PROTEIN"/>
    <property type="match status" value="1"/>
</dbReference>
<dbReference type="InterPro" id="IPR036709">
    <property type="entry name" value="Autotransporte_beta_dom_sf"/>
</dbReference>
<organism evidence="9 10">
    <name type="scientific">Ereboglobus luteus</name>
    <dbReference type="NCBI Taxonomy" id="1796921"/>
    <lineage>
        <taxon>Bacteria</taxon>
        <taxon>Pseudomonadati</taxon>
        <taxon>Verrucomicrobiota</taxon>
        <taxon>Opitutia</taxon>
        <taxon>Opitutales</taxon>
        <taxon>Opitutaceae</taxon>
        <taxon>Ereboglobus</taxon>
    </lineage>
</organism>
<evidence type="ECO:0000256" key="1">
    <source>
        <dbReference type="ARBA" id="ARBA00004196"/>
    </source>
</evidence>
<dbReference type="InterPro" id="IPR013425">
    <property type="entry name" value="Autotrns_rpt"/>
</dbReference>
<evidence type="ECO:0000256" key="7">
    <source>
        <dbReference type="ARBA" id="ARBA00023237"/>
    </source>
</evidence>
<dbReference type="Gene3D" id="2.40.128.130">
    <property type="entry name" value="Autotransporter beta-domain"/>
    <property type="match status" value="1"/>
</dbReference>
<keyword evidence="4" id="KW-0964">Secreted</keyword>
<dbReference type="InterPro" id="IPR003368">
    <property type="entry name" value="POMP_repeat"/>
</dbReference>
<evidence type="ECO:0000313" key="10">
    <source>
        <dbReference type="Proteomes" id="UP000244896"/>
    </source>
</evidence>
<dbReference type="InterPro" id="IPR005546">
    <property type="entry name" value="Autotransporte_beta"/>
</dbReference>
<dbReference type="PROSITE" id="PS51208">
    <property type="entry name" value="AUTOTRANSPORTER"/>
    <property type="match status" value="1"/>
</dbReference>
<gene>
    <name evidence="9" type="ORF">CKA38_06800</name>
</gene>
<name>A0A2U8E298_9BACT</name>
<evidence type="ECO:0000256" key="3">
    <source>
        <dbReference type="ARBA" id="ARBA00004613"/>
    </source>
</evidence>